<evidence type="ECO:0000313" key="3">
    <source>
        <dbReference type="Proteomes" id="UP001140949"/>
    </source>
</evidence>
<feature type="compositionally biased region" description="Polar residues" evidence="1">
    <location>
        <begin position="182"/>
        <end position="193"/>
    </location>
</feature>
<proteinExistence type="predicted"/>
<dbReference type="PANTHER" id="PTHR33696:SF3">
    <property type="entry name" value="FLZ-TYPE DOMAIN-CONTAINING PROTEIN"/>
    <property type="match status" value="1"/>
</dbReference>
<keyword evidence="3" id="KW-1185">Reference proteome</keyword>
<reference evidence="2" key="1">
    <citation type="journal article" date="2023" name="GigaByte">
        <title>Genome assembly of the bearded iris, Iris pallida Lam.</title>
        <authorList>
            <person name="Bruccoleri R.E."/>
            <person name="Oakeley E.J."/>
            <person name="Faust A.M.E."/>
            <person name="Altorfer M."/>
            <person name="Dessus-Babus S."/>
            <person name="Burckhardt D."/>
            <person name="Oertli M."/>
            <person name="Naumann U."/>
            <person name="Petersen F."/>
            <person name="Wong J."/>
        </authorList>
    </citation>
    <scope>NUCLEOTIDE SEQUENCE</scope>
    <source>
        <strain evidence="2">GSM-AAB239-AS_SAM_17_03QT</strain>
    </source>
</reference>
<dbReference type="EMBL" id="JANAVB010005597">
    <property type="protein sequence ID" value="KAJ6847102.1"/>
    <property type="molecule type" value="Genomic_DNA"/>
</dbReference>
<accession>A0AAX6I1P6</accession>
<dbReference type="Proteomes" id="UP001140949">
    <property type="component" value="Unassembled WGS sequence"/>
</dbReference>
<feature type="region of interest" description="Disordered" evidence="1">
    <location>
        <begin position="62"/>
        <end position="130"/>
    </location>
</feature>
<feature type="region of interest" description="Disordered" evidence="1">
    <location>
        <begin position="143"/>
        <end position="225"/>
    </location>
</feature>
<feature type="compositionally biased region" description="Pro residues" evidence="1">
    <location>
        <begin position="95"/>
        <end position="110"/>
    </location>
</feature>
<protein>
    <submittedName>
        <fullName evidence="2">Uncharacterized protein</fullName>
    </submittedName>
</protein>
<dbReference type="PANTHER" id="PTHR33696">
    <property type="entry name" value="T22J18.15-RELATED"/>
    <property type="match status" value="1"/>
</dbReference>
<dbReference type="AlphaFoldDB" id="A0AAX6I1P6"/>
<comment type="caution">
    <text evidence="2">The sequence shown here is derived from an EMBL/GenBank/DDBJ whole genome shotgun (WGS) entry which is preliminary data.</text>
</comment>
<evidence type="ECO:0000256" key="1">
    <source>
        <dbReference type="SAM" id="MobiDB-lite"/>
    </source>
</evidence>
<reference evidence="2" key="2">
    <citation type="submission" date="2023-04" db="EMBL/GenBank/DDBJ databases">
        <authorList>
            <person name="Bruccoleri R.E."/>
            <person name="Oakeley E.J."/>
            <person name="Faust A.-M."/>
            <person name="Dessus-Babus S."/>
            <person name="Altorfer M."/>
            <person name="Burckhardt D."/>
            <person name="Oertli M."/>
            <person name="Naumann U."/>
            <person name="Petersen F."/>
            <person name="Wong J."/>
        </authorList>
    </citation>
    <scope>NUCLEOTIDE SEQUENCE</scope>
    <source>
        <strain evidence="2">GSM-AAB239-AS_SAM_17_03QT</strain>
        <tissue evidence="2">Leaf</tissue>
    </source>
</reference>
<evidence type="ECO:0000313" key="2">
    <source>
        <dbReference type="EMBL" id="KAJ6847102.1"/>
    </source>
</evidence>
<sequence length="225" mass="24551">MTTTTTSHHRYHSLGNIPFSWENSPGISKVAPRPRFDDDTPTAPCTYVDVVDVHHRKLSMIAKPIVAERPPPPPSTDDSRPTKHFSGGRSNLLIPLPPCMFRAPPPPPQQPHRRSASRGYRPTPRKEDDPFLAAYRECTKSFNKDKKKGAAAAAKDRSKKGSGWLGFGFSCKQGSGVRDDSTVTVPSARNSGGLQIREAGLERSRSSGITGMAVGGHPRRKSMSI</sequence>
<name>A0AAX6I1P6_IRIPA</name>
<organism evidence="2 3">
    <name type="scientific">Iris pallida</name>
    <name type="common">Sweet iris</name>
    <dbReference type="NCBI Taxonomy" id="29817"/>
    <lineage>
        <taxon>Eukaryota</taxon>
        <taxon>Viridiplantae</taxon>
        <taxon>Streptophyta</taxon>
        <taxon>Embryophyta</taxon>
        <taxon>Tracheophyta</taxon>
        <taxon>Spermatophyta</taxon>
        <taxon>Magnoliopsida</taxon>
        <taxon>Liliopsida</taxon>
        <taxon>Asparagales</taxon>
        <taxon>Iridaceae</taxon>
        <taxon>Iridoideae</taxon>
        <taxon>Irideae</taxon>
        <taxon>Iris</taxon>
    </lineage>
</organism>
<gene>
    <name evidence="2" type="ORF">M6B38_284845</name>
</gene>